<dbReference type="PRINTS" id="PR00131">
    <property type="entry name" value="GLHYDRLASE1"/>
</dbReference>
<feature type="signal peptide" evidence="5">
    <location>
        <begin position="1"/>
        <end position="26"/>
    </location>
</feature>
<dbReference type="PROSITE" id="PS00653">
    <property type="entry name" value="GLYCOSYL_HYDROL_F1_2"/>
    <property type="match status" value="1"/>
</dbReference>
<evidence type="ECO:0000256" key="2">
    <source>
        <dbReference type="ARBA" id="ARBA00022801"/>
    </source>
</evidence>
<accession>A0AA41VMZ5</accession>
<organism evidence="6 7">
    <name type="scientific">Papaver nudicaule</name>
    <name type="common">Iceland poppy</name>
    <dbReference type="NCBI Taxonomy" id="74823"/>
    <lineage>
        <taxon>Eukaryota</taxon>
        <taxon>Viridiplantae</taxon>
        <taxon>Streptophyta</taxon>
        <taxon>Embryophyta</taxon>
        <taxon>Tracheophyta</taxon>
        <taxon>Spermatophyta</taxon>
        <taxon>Magnoliopsida</taxon>
        <taxon>Ranunculales</taxon>
        <taxon>Papaveraceae</taxon>
        <taxon>Papaveroideae</taxon>
        <taxon>Papaver</taxon>
    </lineage>
</organism>
<proteinExistence type="inferred from homology"/>
<keyword evidence="3" id="KW-0326">Glycosidase</keyword>
<dbReference type="InterPro" id="IPR033132">
    <property type="entry name" value="GH_1_N_CS"/>
</dbReference>
<evidence type="ECO:0000313" key="6">
    <source>
        <dbReference type="EMBL" id="MCL7044291.1"/>
    </source>
</evidence>
<dbReference type="SUPFAM" id="SSF51445">
    <property type="entry name" value="(Trans)glycosidases"/>
    <property type="match status" value="1"/>
</dbReference>
<dbReference type="InterPro" id="IPR017853">
    <property type="entry name" value="GH"/>
</dbReference>
<reference evidence="6" key="1">
    <citation type="submission" date="2022-03" db="EMBL/GenBank/DDBJ databases">
        <title>A functionally conserved STORR gene fusion in Papaver species that diverged 16.8 million years ago.</title>
        <authorList>
            <person name="Catania T."/>
        </authorList>
    </citation>
    <scope>NUCLEOTIDE SEQUENCE</scope>
    <source>
        <strain evidence="6">S-191538</strain>
    </source>
</reference>
<dbReference type="AlphaFoldDB" id="A0AA41VMZ5"/>
<dbReference type="GO" id="GO:0005975">
    <property type="term" value="P:carbohydrate metabolic process"/>
    <property type="evidence" value="ECO:0007669"/>
    <property type="project" value="InterPro"/>
</dbReference>
<sequence>MDQGKIFSYPFVLFFLATVLITGANAHNVSTEVPFRDDFPKDFIFGVASAAFQNEGATREGGRGMTIWDTFVNTSIGMIHDHSNAEVAVDSYHRYKDDVKLIKEMGMDSYRFSIAWSRILPGGKLSKGVNKEGVAYYNNLINELLAHGIQPFVTLLHFDLPQALEDEYGGLLSEQIANDFKDYVEVCFKEFGDRVKHWITINEPLIFVLMGYDLGIMPPGRCSDRHHCKFGNSGIEPYIAGHNLLLAHSAAANLYKDKYQASQKGVIGITLFTDWMLPASTKEEDALATKRALDFSLGWFLEPLVYGHYPAIMIEMVQDRLPMFSYDEYLKLKGSFDFIGLNYYSSNCISNDPPTNATKISYSSDSQTKRGNERNGVVIGPKAALDWLNVYPSGIKDVLLYVKETYNNPPIYITENGYPSNTTESFEEAITDATRVNYYIQHLYHLQQAIKQGADVRGYIAWTLMDNFEFTSGYTVAFGLYHVDRKDGLKRYPKDSSRWFKNFLHPTK</sequence>
<evidence type="ECO:0000256" key="3">
    <source>
        <dbReference type="ARBA" id="ARBA00023295"/>
    </source>
</evidence>
<evidence type="ECO:0000256" key="4">
    <source>
        <dbReference type="RuleBase" id="RU003690"/>
    </source>
</evidence>
<dbReference type="FunFam" id="3.20.20.80:FF:000020">
    <property type="entry name" value="Beta-glucosidase 12"/>
    <property type="match status" value="1"/>
</dbReference>
<gene>
    <name evidence="6" type="ORF">MKW94_018370</name>
</gene>
<dbReference type="PANTHER" id="PTHR10353:SF137">
    <property type="entry name" value="MYROSINASE 3-RELATED"/>
    <property type="match status" value="1"/>
</dbReference>
<evidence type="ECO:0000256" key="1">
    <source>
        <dbReference type="ARBA" id="ARBA00010838"/>
    </source>
</evidence>
<dbReference type="GO" id="GO:0008422">
    <property type="term" value="F:beta-glucosidase activity"/>
    <property type="evidence" value="ECO:0007669"/>
    <property type="project" value="UniProtKB-ARBA"/>
</dbReference>
<name>A0AA41VMZ5_PAPNU</name>
<comment type="similarity">
    <text evidence="1 4">Belongs to the glycosyl hydrolase 1 family.</text>
</comment>
<evidence type="ECO:0000313" key="7">
    <source>
        <dbReference type="Proteomes" id="UP001177140"/>
    </source>
</evidence>
<evidence type="ECO:0008006" key="8">
    <source>
        <dbReference type="Google" id="ProtNLM"/>
    </source>
</evidence>
<feature type="chain" id="PRO_5041405262" description="Beta-glucosidase" evidence="5">
    <location>
        <begin position="27"/>
        <end position="508"/>
    </location>
</feature>
<dbReference type="Pfam" id="PF00232">
    <property type="entry name" value="Glyco_hydro_1"/>
    <property type="match status" value="1"/>
</dbReference>
<dbReference type="PANTHER" id="PTHR10353">
    <property type="entry name" value="GLYCOSYL HYDROLASE"/>
    <property type="match status" value="1"/>
</dbReference>
<evidence type="ECO:0000256" key="5">
    <source>
        <dbReference type="SAM" id="SignalP"/>
    </source>
</evidence>
<protein>
    <recommendedName>
        <fullName evidence="8">Beta-glucosidase</fullName>
    </recommendedName>
</protein>
<dbReference type="EMBL" id="JAJJMA010256621">
    <property type="protein sequence ID" value="MCL7044291.1"/>
    <property type="molecule type" value="Genomic_DNA"/>
</dbReference>
<dbReference type="InterPro" id="IPR001360">
    <property type="entry name" value="Glyco_hydro_1"/>
</dbReference>
<keyword evidence="7" id="KW-1185">Reference proteome</keyword>
<keyword evidence="2" id="KW-0378">Hydrolase</keyword>
<dbReference type="Gene3D" id="3.20.20.80">
    <property type="entry name" value="Glycosidases"/>
    <property type="match status" value="1"/>
</dbReference>
<dbReference type="Proteomes" id="UP001177140">
    <property type="component" value="Unassembled WGS sequence"/>
</dbReference>
<comment type="caution">
    <text evidence="6">The sequence shown here is derived from an EMBL/GenBank/DDBJ whole genome shotgun (WGS) entry which is preliminary data.</text>
</comment>
<keyword evidence="5" id="KW-0732">Signal</keyword>